<accession>A0A817A9H0</accession>
<protein>
    <submittedName>
        <fullName evidence="1">Uncharacterized protein</fullName>
    </submittedName>
</protein>
<organism evidence="1 2">
    <name type="scientific">Rotaria magnacalcarata</name>
    <dbReference type="NCBI Taxonomy" id="392030"/>
    <lineage>
        <taxon>Eukaryota</taxon>
        <taxon>Metazoa</taxon>
        <taxon>Spiralia</taxon>
        <taxon>Gnathifera</taxon>
        <taxon>Rotifera</taxon>
        <taxon>Eurotatoria</taxon>
        <taxon>Bdelloidea</taxon>
        <taxon>Philodinida</taxon>
        <taxon>Philodinidae</taxon>
        <taxon>Rotaria</taxon>
    </lineage>
</organism>
<comment type="caution">
    <text evidence="1">The sequence shown here is derived from an EMBL/GenBank/DDBJ whole genome shotgun (WGS) entry which is preliminary data.</text>
</comment>
<dbReference type="Proteomes" id="UP000663824">
    <property type="component" value="Unassembled WGS sequence"/>
</dbReference>
<dbReference type="EMBL" id="CAJNRE010021106">
    <property type="protein sequence ID" value="CAF2250799.1"/>
    <property type="molecule type" value="Genomic_DNA"/>
</dbReference>
<evidence type="ECO:0000313" key="2">
    <source>
        <dbReference type="Proteomes" id="UP000663824"/>
    </source>
</evidence>
<gene>
    <name evidence="1" type="ORF">MBJ925_LOCUS37863</name>
</gene>
<evidence type="ECO:0000313" key="1">
    <source>
        <dbReference type="EMBL" id="CAF2250799.1"/>
    </source>
</evidence>
<reference evidence="1" key="1">
    <citation type="submission" date="2021-02" db="EMBL/GenBank/DDBJ databases">
        <authorList>
            <person name="Nowell W R."/>
        </authorList>
    </citation>
    <scope>NUCLEOTIDE SEQUENCE</scope>
</reference>
<sequence length="97" mass="11454">MRYNNYGKRFISGTSIIYNIQKIDASVNRLGYQGHNYGKRFISGTSIIYNIQKIDASVNRLGYQGHYRRLLNHFSETQCVNNMMNSMHLLTFIDRRR</sequence>
<name>A0A817A9H0_9BILA</name>
<dbReference type="AlphaFoldDB" id="A0A817A9H0"/>
<proteinExistence type="predicted"/>